<comment type="caution">
    <text evidence="2">The sequence shown here is derived from an EMBL/GenBank/DDBJ whole genome shotgun (WGS) entry which is preliminary data.</text>
</comment>
<keyword evidence="3" id="KW-1185">Reference proteome</keyword>
<gene>
    <name evidence="2" type="ORF">JQN84_19895</name>
</gene>
<dbReference type="RefSeq" id="WP_204959890.1">
    <property type="nucleotide sequence ID" value="NZ_JAFEUO010000005.1"/>
</dbReference>
<reference evidence="2 3" key="1">
    <citation type="submission" date="2021-02" db="EMBL/GenBank/DDBJ databases">
        <authorList>
            <person name="Lee D.-H."/>
        </authorList>
    </citation>
    <scope>NUCLEOTIDE SEQUENCE [LARGE SCALE GENOMIC DNA]</scope>
    <source>
        <strain evidence="2 3">MMS20-R2-29</strain>
    </source>
</reference>
<dbReference type="SUPFAM" id="SSF53474">
    <property type="entry name" value="alpha/beta-Hydrolases"/>
    <property type="match status" value="1"/>
</dbReference>
<dbReference type="PANTHER" id="PTHR43798:SF33">
    <property type="entry name" value="HYDROLASE, PUTATIVE (AFU_ORTHOLOGUE AFUA_2G14860)-RELATED"/>
    <property type="match status" value="1"/>
</dbReference>
<proteinExistence type="predicted"/>
<protein>
    <submittedName>
        <fullName evidence="2">Alpha/beta hydrolase</fullName>
    </submittedName>
</protein>
<accession>A0ABS2JE23</accession>
<name>A0ABS2JE23_9ACTN</name>
<evidence type="ECO:0000313" key="2">
    <source>
        <dbReference type="EMBL" id="MBM7084780.1"/>
    </source>
</evidence>
<dbReference type="Pfam" id="PF00561">
    <property type="entry name" value="Abhydrolase_1"/>
    <property type="match status" value="1"/>
</dbReference>
<feature type="domain" description="AB hydrolase-1" evidence="1">
    <location>
        <begin position="16"/>
        <end position="263"/>
    </location>
</feature>
<dbReference type="InterPro" id="IPR050266">
    <property type="entry name" value="AB_hydrolase_sf"/>
</dbReference>
<dbReference type="GO" id="GO:0016787">
    <property type="term" value="F:hydrolase activity"/>
    <property type="evidence" value="ECO:0007669"/>
    <property type="project" value="UniProtKB-KW"/>
</dbReference>
<dbReference type="InterPro" id="IPR000073">
    <property type="entry name" value="AB_hydrolase_1"/>
</dbReference>
<dbReference type="Proteomes" id="UP000809587">
    <property type="component" value="Unassembled WGS sequence"/>
</dbReference>
<dbReference type="PANTHER" id="PTHR43798">
    <property type="entry name" value="MONOACYLGLYCEROL LIPASE"/>
    <property type="match status" value="1"/>
</dbReference>
<evidence type="ECO:0000313" key="3">
    <source>
        <dbReference type="Proteomes" id="UP000809587"/>
    </source>
</evidence>
<dbReference type="InterPro" id="IPR029058">
    <property type="entry name" value="AB_hydrolase_fold"/>
</dbReference>
<keyword evidence="2" id="KW-0378">Hydrolase</keyword>
<sequence length="284" mass="30328">MVKPVPLAASRRGEGPLLVCHPGGPGMHPDYLDAVYTLADRHEVALLHPRGTGSSPRPTRPDAYSVDEYVADAVAWIEACGDAPVHLLGHSHGGVVATRVAAARPDLVRTLVLLGTPAYGGDRAEAEAEALQAARAAEPECAAARQALAEQGDGYPPERDLGRFIAAIIPLWVAPMTAHARRWQARVAEQPVNLHAMRYFEEHVFPDLDAVTADLARVDCPVLALAGDLDGWAGPAHLARLAGCGPNVRTGILDRCGHMCHVDRIDHITDLVTTFLIEHEKGPA</sequence>
<organism evidence="2 3">
    <name type="scientific">Micromonospora humidisoli</name>
    <dbReference type="NCBI Taxonomy" id="2807622"/>
    <lineage>
        <taxon>Bacteria</taxon>
        <taxon>Bacillati</taxon>
        <taxon>Actinomycetota</taxon>
        <taxon>Actinomycetes</taxon>
        <taxon>Micromonosporales</taxon>
        <taxon>Micromonosporaceae</taxon>
        <taxon>Micromonospora</taxon>
    </lineage>
</organism>
<dbReference type="EMBL" id="JAFEUO010000005">
    <property type="protein sequence ID" value="MBM7084780.1"/>
    <property type="molecule type" value="Genomic_DNA"/>
</dbReference>
<dbReference type="Gene3D" id="3.40.50.1820">
    <property type="entry name" value="alpha/beta hydrolase"/>
    <property type="match status" value="1"/>
</dbReference>
<evidence type="ECO:0000259" key="1">
    <source>
        <dbReference type="Pfam" id="PF00561"/>
    </source>
</evidence>